<comment type="caution">
    <text evidence="1">The sequence shown here is derived from an EMBL/GenBank/DDBJ whole genome shotgun (WGS) entry which is preliminary data.</text>
</comment>
<dbReference type="SUPFAM" id="SSF53756">
    <property type="entry name" value="UDP-Glycosyltransferase/glycogen phosphorylase"/>
    <property type="match status" value="1"/>
</dbReference>
<dbReference type="RefSeq" id="WP_408079022.1">
    <property type="nucleotide sequence ID" value="NZ_JBELQC010000002.1"/>
</dbReference>
<dbReference type="PANTHER" id="PTHR21015">
    <property type="entry name" value="UDP-N-ACETYLGLUCOSAMINE--N-ACETYLMURAMYL-(PENTAPEPTIDE) PYROPHOSPHORYL-UNDECAPRENOL N-ACETYLGLUCOSAMINE TRANSFERASE 1"/>
    <property type="match status" value="1"/>
</dbReference>
<dbReference type="Proteomes" id="UP001629244">
    <property type="component" value="Unassembled WGS sequence"/>
</dbReference>
<sequence length="355" mass="37509">MTRPIGYYVHHHGDGHRQRALAIAEAMGEGVTLLGTGLAGRTGLVPAIDLPDDRIAADFSDSDRGGGSRGERPPALHYAPFDHDGVRRRTAAIAHWIAEAQPRLMVVDVSVEVAMLARLASVPTVYVRLSGVRDDRPHRDAFAGACALLAPFHAALEDPATPPGTVARTFYAPGIIRAAPVADGDERRILVVLGRGGGDGDGACWAEAARALPDYRWEVLGACSVPSEMPDNLCLRGWIDDAGSAIARAGLVIGAAGDGLVSAVLAHRKPFLCLPEARPFDEQRSKARRLAALDAAVVVWAWPAASDWPMLIARAFAQRRAGWPAALDTAKGAARVGTWLTTLPLEAASARCAAS</sequence>
<evidence type="ECO:0000313" key="1">
    <source>
        <dbReference type="EMBL" id="MFL9841889.1"/>
    </source>
</evidence>
<organism evidence="1 2">
    <name type="scientific">Sphingomonas plantiphila</name>
    <dbReference type="NCBI Taxonomy" id="3163295"/>
    <lineage>
        <taxon>Bacteria</taxon>
        <taxon>Pseudomonadati</taxon>
        <taxon>Pseudomonadota</taxon>
        <taxon>Alphaproteobacteria</taxon>
        <taxon>Sphingomonadales</taxon>
        <taxon>Sphingomonadaceae</taxon>
        <taxon>Sphingomonas</taxon>
    </lineage>
</organism>
<protein>
    <submittedName>
        <fullName evidence="1">Glycosyltransferase</fullName>
    </submittedName>
</protein>
<reference evidence="1 2" key="1">
    <citation type="submission" date="2024-06" db="EMBL/GenBank/DDBJ databases">
        <authorList>
            <person name="Kaempfer P."/>
            <person name="Viver T."/>
        </authorList>
    </citation>
    <scope>NUCLEOTIDE SEQUENCE [LARGE SCALE GENOMIC DNA]</scope>
    <source>
        <strain evidence="1 2">ST-64</strain>
    </source>
</reference>
<proteinExistence type="predicted"/>
<dbReference type="PANTHER" id="PTHR21015:SF22">
    <property type="entry name" value="GLYCOSYLTRANSFERASE"/>
    <property type="match status" value="1"/>
</dbReference>
<dbReference type="EMBL" id="JBELQC010000002">
    <property type="protein sequence ID" value="MFL9841889.1"/>
    <property type="molecule type" value="Genomic_DNA"/>
</dbReference>
<evidence type="ECO:0000313" key="2">
    <source>
        <dbReference type="Proteomes" id="UP001629244"/>
    </source>
</evidence>
<name>A0ABW8YNL9_9SPHN</name>
<accession>A0ABW8YNL9</accession>
<dbReference type="Gene3D" id="3.40.50.2000">
    <property type="entry name" value="Glycogen Phosphorylase B"/>
    <property type="match status" value="1"/>
</dbReference>
<keyword evidence="2" id="KW-1185">Reference proteome</keyword>
<gene>
    <name evidence="1" type="ORF">ABS767_13015</name>
</gene>